<evidence type="ECO:0000259" key="7">
    <source>
        <dbReference type="PROSITE" id="PS50309"/>
    </source>
</evidence>
<feature type="compositionally biased region" description="Polar residues" evidence="6">
    <location>
        <begin position="1306"/>
        <end position="1322"/>
    </location>
</feature>
<evidence type="ECO:0000313" key="8">
    <source>
        <dbReference type="EMBL" id="KAJ3611660.1"/>
    </source>
</evidence>
<dbReference type="InterPro" id="IPR003533">
    <property type="entry name" value="Doublecortin_dom"/>
</dbReference>
<evidence type="ECO:0000256" key="1">
    <source>
        <dbReference type="ARBA" id="ARBA00004316"/>
    </source>
</evidence>
<feature type="region of interest" description="Disordered" evidence="6">
    <location>
        <begin position="1620"/>
        <end position="1698"/>
    </location>
</feature>
<dbReference type="FunFam" id="3.10.20.230:FF:000006">
    <property type="entry name" value="Oxygen-regulated protein 1"/>
    <property type="match status" value="1"/>
</dbReference>
<keyword evidence="9" id="KW-1185">Reference proteome</keyword>
<dbReference type="PANTHER" id="PTHR23005:SF4">
    <property type="entry name" value="OXYGEN-REGULATED PROTEIN 1"/>
    <property type="match status" value="1"/>
</dbReference>
<feature type="compositionally biased region" description="Basic and acidic residues" evidence="6">
    <location>
        <begin position="890"/>
        <end position="904"/>
    </location>
</feature>
<dbReference type="EMBL" id="JANIIK010000037">
    <property type="protein sequence ID" value="KAJ3611660.1"/>
    <property type="molecule type" value="Genomic_DNA"/>
</dbReference>
<feature type="region of interest" description="Disordered" evidence="6">
    <location>
        <begin position="1260"/>
        <end position="1338"/>
    </location>
</feature>
<feature type="region of interest" description="Disordered" evidence="6">
    <location>
        <begin position="444"/>
        <end position="467"/>
    </location>
</feature>
<feature type="compositionally biased region" description="Polar residues" evidence="6">
    <location>
        <begin position="240"/>
        <end position="250"/>
    </location>
</feature>
<dbReference type="GO" id="GO:0042461">
    <property type="term" value="P:photoreceptor cell development"/>
    <property type="evidence" value="ECO:0007669"/>
    <property type="project" value="TreeGrafter"/>
</dbReference>
<feature type="compositionally biased region" description="Basic and acidic residues" evidence="6">
    <location>
        <begin position="1630"/>
        <end position="1650"/>
    </location>
</feature>
<evidence type="ECO:0000256" key="6">
    <source>
        <dbReference type="SAM" id="MobiDB-lite"/>
    </source>
</evidence>
<dbReference type="Pfam" id="PF03607">
    <property type="entry name" value="DCX"/>
    <property type="match status" value="2"/>
</dbReference>
<feature type="compositionally biased region" description="Polar residues" evidence="6">
    <location>
        <begin position="1260"/>
        <end position="1273"/>
    </location>
</feature>
<proteinExistence type="predicted"/>
<feature type="compositionally biased region" description="Basic and acidic residues" evidence="6">
    <location>
        <begin position="1287"/>
        <end position="1305"/>
    </location>
</feature>
<evidence type="ECO:0000256" key="4">
    <source>
        <dbReference type="ARBA" id="ARBA00022737"/>
    </source>
</evidence>
<dbReference type="InterPro" id="IPR036572">
    <property type="entry name" value="Doublecortin_dom_sf"/>
</dbReference>
<feature type="region of interest" description="Disordered" evidence="6">
    <location>
        <begin position="948"/>
        <end position="1152"/>
    </location>
</feature>
<keyword evidence="3" id="KW-0963">Cytoplasm</keyword>
<keyword evidence="5" id="KW-0966">Cell projection</keyword>
<feature type="region of interest" description="Disordered" evidence="6">
    <location>
        <begin position="285"/>
        <end position="320"/>
    </location>
</feature>
<feature type="region of interest" description="Disordered" evidence="6">
    <location>
        <begin position="627"/>
        <end position="747"/>
    </location>
</feature>
<feature type="compositionally biased region" description="Polar residues" evidence="6">
    <location>
        <begin position="627"/>
        <end position="636"/>
    </location>
</feature>
<feature type="domain" description="Doublecortin" evidence="7">
    <location>
        <begin position="42"/>
        <end position="124"/>
    </location>
</feature>
<feature type="region of interest" description="Disordered" evidence="6">
    <location>
        <begin position="232"/>
        <end position="262"/>
    </location>
</feature>
<dbReference type="GO" id="GO:0060041">
    <property type="term" value="P:retina development in camera-type eye"/>
    <property type="evidence" value="ECO:0007669"/>
    <property type="project" value="TreeGrafter"/>
</dbReference>
<comment type="subcellular location">
    <subcellularLocation>
        <location evidence="1">Cell projection</location>
    </subcellularLocation>
    <subcellularLocation>
        <location evidence="2">Cytoplasm</location>
    </subcellularLocation>
</comment>
<evidence type="ECO:0000313" key="9">
    <source>
        <dbReference type="Proteomes" id="UP001148018"/>
    </source>
</evidence>
<dbReference type="Gene3D" id="3.10.20.230">
    <property type="entry name" value="Doublecortin domain"/>
    <property type="match status" value="2"/>
</dbReference>
<feature type="compositionally biased region" description="Basic and acidic residues" evidence="6">
    <location>
        <begin position="1659"/>
        <end position="1689"/>
    </location>
</feature>
<gene>
    <name evidence="8" type="ORF">NHX12_021675</name>
</gene>
<comment type="caution">
    <text evidence="8">The sequence shown here is derived from an EMBL/GenBank/DDBJ whole genome shotgun (WGS) entry which is preliminary data.</text>
</comment>
<feature type="region of interest" description="Disordered" evidence="6">
    <location>
        <begin position="366"/>
        <end position="430"/>
    </location>
</feature>
<dbReference type="SMART" id="SM00537">
    <property type="entry name" value="DCX"/>
    <property type="match status" value="2"/>
</dbReference>
<dbReference type="PROSITE" id="PS50309">
    <property type="entry name" value="DC"/>
    <property type="match status" value="2"/>
</dbReference>
<name>A0A9Q0ETZ6_9TELE</name>
<feature type="compositionally biased region" description="Basic and acidic residues" evidence="6">
    <location>
        <begin position="384"/>
        <end position="394"/>
    </location>
</feature>
<feature type="compositionally biased region" description="Polar residues" evidence="6">
    <location>
        <begin position="1396"/>
        <end position="1417"/>
    </location>
</feature>
<sequence>MKTGAPGSRRALLPDQSGSGGSGHTLTASRQPGHALDALPSKRVCFYKSGDPQFGGLRMVINRRTFKSFEALLDGLSKKVPLPFGVRNIATPRGVHAVRTLDQLEDGKSYVCSDTRKVKPVDLARARKKLAPWYNARPGTGRRKAVRGGGARPWRQEHEAVSAVQKLTVFRNGEPAVSHAVTLKKRSFEALLELLSELLQLPVVKLHTVDGKRVDGLPGLLLCSGRVVAAGQEPFRPGNYNPQSNKKSVTSASKSRNNSESSQRYFLNQIHNSISESMCDYPSYPTDSMEPENGHMPGSVEPCPDHGTHEQGSYLPKEDDIEKSFRVNQDGSMTVEMKVRLTLKEEETIHWTTTLSRSSVANQLLPECFPTPEPEAGSELEQESDSHDPDHPEPPHSMVPIESTSNDKPRGDDCGNNASSEEGNKEDEVMVKTDNVMSPRRAATPGFRKAKTATDSMRGNTAEEVQEGTVRSYSYRAETERYRMVQQSSTRPVPKPRRMASMDVNYRLNQAEFNSAGMSEVLQIENDGEEVTETVLHIYEQQNCQENFYANTHHHAQGVSMHGALYGRPSTSNSAWSMNADVEPQFGRPSTASESIHTWRADSMLPSSNFPLCKSLVINTQKKGFTTTKDASQLSPETRKDKHHRNVADQANTTSNRKAIKKHVRWIKSPANGRKRSPAEASKNRKKIKPFSSTGFLKKIYGGPPRPVKTALRKKKTSTEKEQVRSAPRGVPVECTMKDPNTGDEKKQETIPFESNMLEVSPKPRATLTHQKSIHEERQTQRASSEVNRAMALPVFNSSSSIINEYVEHWLGNSPSQHELCPSDKAFNVIDQVGLEGGVPEGSEVSCERIKADKGSEVTNQTPELPEVPHRSRLQNELSEESPVVLEPDSSDRIERTERDDRGSAEASATAKPSDNNVPTNSEEGHVNSSDCVEKALVDVKAIVKLFTDPENPEGAHEKPSKPKQQNLSDDQKAVHTPLNTHNEEDSTTDLADTVSLREEQLPIPASQVSTEDKELESGNHRVEEEEVEQCSLNENQPIKSHVPYMDLEETTEESHDENRCSSEGEHLEGESKELDRNSDDSMFSPEELSSSDEERKHILSTEGHHRNICNPGTQKKLSSPKEQRDIELRQLKRVRNNNMSDYKSLSSSEEEEQRLQCTDRFKCSSVTISSTQETSRSVHILPPVDKQIRHKLTKIESLSERSEENRSTPDTEQLVHLEKYQPQVHKPEHQLSCTEATSNPVCKAVELDCKQHIYQDQTFRSRSHPDQPTLSIDSCMGENINGERSSSSRDVAEQSEEGHDDRCNQEQNIHGTPSPEDTSAQRAAPQQKAEPAEIPSQSVAERIGILKKQVADTQWKSNTAGGVGIQILADVASSDVPESPTPDTKMTRALPGSRSAPQSSLSFSYDSSGIPTRQSDGATVQSIKEMFMAKSVPDVLREDRGVHRPISSEHSPASRSQHWDELSEARSIAKGFVRKTIERLYGKKDSTTGDTPSGRHTSSPKHSSIFSSLDAAQSKLRTDMPYFNSTDTLNMSSEVRRCKAFNMQVGPDDSLPTDRDRSLIRKSTSDPAGINKVVETPLLDIDPLEDTRQKVPVSLFSTTSEPEDKLVATKCTYFSLPCASDSEPGLEDPGLKEPGHEDPGLKEPGHEDPGAVSKNRKSSVDIKEEQEEAKDWAERSGTRPGLRLHDNKVQPLTQGTPGGQVVVVQPIRGQGVVHRPMELDALDALYTFCGEHCPIL</sequence>
<evidence type="ECO:0000256" key="2">
    <source>
        <dbReference type="ARBA" id="ARBA00004496"/>
    </source>
</evidence>
<evidence type="ECO:0000256" key="3">
    <source>
        <dbReference type="ARBA" id="ARBA00022490"/>
    </source>
</evidence>
<feature type="region of interest" description="Disordered" evidence="6">
    <location>
        <begin position="1"/>
        <end position="34"/>
    </location>
</feature>
<feature type="compositionally biased region" description="Basic and acidic residues" evidence="6">
    <location>
        <begin position="1120"/>
        <end position="1131"/>
    </location>
</feature>
<dbReference type="SUPFAM" id="SSF89837">
    <property type="entry name" value="Doublecortin (DC)"/>
    <property type="match status" value="2"/>
</dbReference>
<dbReference type="PANTHER" id="PTHR23005">
    <property type="entry name" value="RETINITIS PIGMENTOSA 1 PROTEIN"/>
    <property type="match status" value="1"/>
</dbReference>
<feature type="region of interest" description="Disordered" evidence="6">
    <location>
        <begin position="1545"/>
        <end position="1564"/>
    </location>
</feature>
<feature type="domain" description="Doublecortin" evidence="7">
    <location>
        <begin position="165"/>
        <end position="241"/>
    </location>
</feature>
<keyword evidence="4" id="KW-0677">Repeat</keyword>
<dbReference type="GO" id="GO:0035082">
    <property type="term" value="P:axoneme assembly"/>
    <property type="evidence" value="ECO:0007669"/>
    <property type="project" value="TreeGrafter"/>
</dbReference>
<feature type="compositionally biased region" description="Low complexity" evidence="6">
    <location>
        <begin position="251"/>
        <end position="262"/>
    </location>
</feature>
<organism evidence="8 9">
    <name type="scientific">Muraenolepis orangiensis</name>
    <name type="common">Patagonian moray cod</name>
    <dbReference type="NCBI Taxonomy" id="630683"/>
    <lineage>
        <taxon>Eukaryota</taxon>
        <taxon>Metazoa</taxon>
        <taxon>Chordata</taxon>
        <taxon>Craniata</taxon>
        <taxon>Vertebrata</taxon>
        <taxon>Euteleostomi</taxon>
        <taxon>Actinopterygii</taxon>
        <taxon>Neopterygii</taxon>
        <taxon>Teleostei</taxon>
        <taxon>Neoteleostei</taxon>
        <taxon>Acanthomorphata</taxon>
        <taxon>Zeiogadaria</taxon>
        <taxon>Gadariae</taxon>
        <taxon>Gadiformes</taxon>
        <taxon>Muraenolepidoidei</taxon>
        <taxon>Muraenolepididae</taxon>
        <taxon>Muraenolepis</taxon>
    </lineage>
</organism>
<feature type="region of interest" description="Disordered" evidence="6">
    <location>
        <begin position="1484"/>
        <end position="1506"/>
    </location>
</feature>
<dbReference type="GO" id="GO:0043005">
    <property type="term" value="C:neuron projection"/>
    <property type="evidence" value="ECO:0007669"/>
    <property type="project" value="UniProtKB-ARBA"/>
</dbReference>
<evidence type="ECO:0000256" key="5">
    <source>
        <dbReference type="ARBA" id="ARBA00023273"/>
    </source>
</evidence>
<feature type="compositionally biased region" description="Basic and acidic residues" evidence="6">
    <location>
        <begin position="1053"/>
        <end position="1080"/>
    </location>
</feature>
<feature type="compositionally biased region" description="Polar residues" evidence="6">
    <location>
        <begin position="1489"/>
        <end position="1506"/>
    </location>
</feature>
<feature type="compositionally biased region" description="Basic and acidic residues" evidence="6">
    <location>
        <begin position="1093"/>
        <end position="1106"/>
    </location>
</feature>
<feature type="compositionally biased region" description="Polar residues" evidence="6">
    <location>
        <begin position="911"/>
        <end position="931"/>
    </location>
</feature>
<feature type="region of interest" description="Disordered" evidence="6">
    <location>
        <begin position="1375"/>
        <end position="1417"/>
    </location>
</feature>
<protein>
    <recommendedName>
        <fullName evidence="7">Doublecortin domain-containing protein</fullName>
    </recommendedName>
</protein>
<dbReference type="GO" id="GO:0005930">
    <property type="term" value="C:axoneme"/>
    <property type="evidence" value="ECO:0007669"/>
    <property type="project" value="TreeGrafter"/>
</dbReference>
<feature type="region of interest" description="Disordered" evidence="6">
    <location>
        <begin position="836"/>
        <end position="931"/>
    </location>
</feature>
<feature type="compositionally biased region" description="Basic and acidic residues" evidence="6">
    <location>
        <begin position="846"/>
        <end position="856"/>
    </location>
</feature>
<accession>A0A9Q0ETZ6</accession>
<dbReference type="OrthoDB" id="9895813at2759"/>
<feature type="compositionally biased region" description="Basic and acidic residues" evidence="6">
    <location>
        <begin position="1011"/>
        <end position="1024"/>
    </location>
</feature>
<reference evidence="8" key="1">
    <citation type="submission" date="2022-07" db="EMBL/GenBank/DDBJ databases">
        <title>Chromosome-level genome of Muraenolepis orangiensis.</title>
        <authorList>
            <person name="Kim J."/>
        </authorList>
    </citation>
    <scope>NUCLEOTIDE SEQUENCE</scope>
    <source>
        <strain evidence="8">KU_S4_2022</strain>
        <tissue evidence="8">Muscle</tissue>
    </source>
</reference>
<dbReference type="Proteomes" id="UP001148018">
    <property type="component" value="Unassembled WGS sequence"/>
</dbReference>
<dbReference type="GO" id="GO:0035556">
    <property type="term" value="P:intracellular signal transduction"/>
    <property type="evidence" value="ECO:0007669"/>
    <property type="project" value="InterPro"/>
</dbReference>